<evidence type="ECO:0000256" key="4">
    <source>
        <dbReference type="ARBA" id="ARBA00022723"/>
    </source>
</evidence>
<dbReference type="SUPFAM" id="SSF102114">
    <property type="entry name" value="Radical SAM enzymes"/>
    <property type="match status" value="2"/>
</dbReference>
<keyword evidence="6" id="KW-0408">Iron</keyword>
<evidence type="ECO:0000256" key="3">
    <source>
        <dbReference type="ARBA" id="ARBA00022691"/>
    </source>
</evidence>
<gene>
    <name evidence="13" type="ORF">FNF27_04083</name>
    <name evidence="12" type="ORF">FNF31_04672</name>
</gene>
<keyword evidence="10" id="KW-0456">Lyase</keyword>
<evidence type="ECO:0000259" key="11">
    <source>
        <dbReference type="PROSITE" id="PS51918"/>
    </source>
</evidence>
<accession>A0A5A8D795</accession>
<evidence type="ECO:0000256" key="6">
    <source>
        <dbReference type="ARBA" id="ARBA00023004"/>
    </source>
</evidence>
<dbReference type="Gene3D" id="3.20.20.70">
    <property type="entry name" value="Aldolase class I"/>
    <property type="match status" value="1"/>
</dbReference>
<reference evidence="14 15" key="1">
    <citation type="submission" date="2019-07" db="EMBL/GenBank/DDBJ databases">
        <title>Genomes of Cafeteria roenbergensis.</title>
        <authorList>
            <person name="Fischer M.G."/>
            <person name="Hackl T."/>
            <person name="Roman M."/>
        </authorList>
    </citation>
    <scope>NUCLEOTIDE SEQUENCE [LARGE SCALE GENOMIC DNA]</scope>
    <source>
        <strain evidence="12 15">Cflag</strain>
        <strain evidence="13 14">E4-10P</strain>
    </source>
</reference>
<dbReference type="SFLD" id="SFLDS00029">
    <property type="entry name" value="Radical_SAM"/>
    <property type="match status" value="1"/>
</dbReference>
<dbReference type="GO" id="GO:0051539">
    <property type="term" value="F:4 iron, 4 sulfur cluster binding"/>
    <property type="evidence" value="ECO:0007669"/>
    <property type="project" value="UniProtKB-KW"/>
</dbReference>
<dbReference type="GO" id="GO:0061799">
    <property type="term" value="F:cyclic pyranopterin monophosphate synthase activity"/>
    <property type="evidence" value="ECO:0007669"/>
    <property type="project" value="TreeGrafter"/>
</dbReference>
<dbReference type="CDD" id="cd21117">
    <property type="entry name" value="Twitch_MoaA"/>
    <property type="match status" value="1"/>
</dbReference>
<dbReference type="InterPro" id="IPR010505">
    <property type="entry name" value="MoaA_twitch"/>
</dbReference>
<protein>
    <recommendedName>
        <fullName evidence="11">Radical SAM core domain-containing protein</fullName>
    </recommendedName>
</protein>
<dbReference type="PROSITE" id="PS51918">
    <property type="entry name" value="RADICAL_SAM"/>
    <property type="match status" value="1"/>
</dbReference>
<dbReference type="SMART" id="SM00729">
    <property type="entry name" value="Elp3"/>
    <property type="match status" value="1"/>
</dbReference>
<dbReference type="Proteomes" id="UP000325113">
    <property type="component" value="Unassembled WGS sequence"/>
</dbReference>
<dbReference type="InterPro" id="IPR013785">
    <property type="entry name" value="Aldolase_TIM"/>
</dbReference>
<evidence type="ECO:0000313" key="12">
    <source>
        <dbReference type="EMBL" id="KAA0159871.1"/>
    </source>
</evidence>
<evidence type="ECO:0000256" key="2">
    <source>
        <dbReference type="ARBA" id="ARBA00022485"/>
    </source>
</evidence>
<dbReference type="AlphaFoldDB" id="A0A5A8D795"/>
<evidence type="ECO:0000313" key="15">
    <source>
        <dbReference type="Proteomes" id="UP000325113"/>
    </source>
</evidence>
<evidence type="ECO:0000313" key="14">
    <source>
        <dbReference type="Proteomes" id="UP000322899"/>
    </source>
</evidence>
<keyword evidence="5" id="KW-0547">Nucleotide-binding</keyword>
<dbReference type="PANTHER" id="PTHR22960:SF0">
    <property type="entry name" value="MOLYBDENUM COFACTOR BIOSYNTHESIS PROTEIN 1"/>
    <property type="match status" value="1"/>
</dbReference>
<keyword evidence="3" id="KW-0949">S-adenosyl-L-methionine</keyword>
<keyword evidence="7" id="KW-0411">Iron-sulfur</keyword>
<dbReference type="InterPro" id="IPR050105">
    <property type="entry name" value="MoCo_biosynth_MoaA/MoaC"/>
</dbReference>
<dbReference type="Proteomes" id="UP000322899">
    <property type="component" value="Unassembled WGS sequence"/>
</dbReference>
<dbReference type="SFLD" id="SFLDG01383">
    <property type="entry name" value="cyclic_pyranopterin_phosphate"/>
    <property type="match status" value="1"/>
</dbReference>
<keyword evidence="8" id="KW-0342">GTP-binding</keyword>
<dbReference type="PANTHER" id="PTHR22960">
    <property type="entry name" value="MOLYBDOPTERIN COFACTOR SYNTHESIS PROTEIN A"/>
    <property type="match status" value="1"/>
</dbReference>
<evidence type="ECO:0000256" key="10">
    <source>
        <dbReference type="ARBA" id="ARBA00023239"/>
    </source>
</evidence>
<dbReference type="InterPro" id="IPR058240">
    <property type="entry name" value="rSAM_sf"/>
</dbReference>
<dbReference type="EMBL" id="VLTO01000022">
    <property type="protein sequence ID" value="KAA0174487.1"/>
    <property type="molecule type" value="Genomic_DNA"/>
</dbReference>
<dbReference type="SFLD" id="SFLDG01386">
    <property type="entry name" value="main_SPASM_domain-containing"/>
    <property type="match status" value="1"/>
</dbReference>
<dbReference type="InterPro" id="IPR007197">
    <property type="entry name" value="rSAM"/>
</dbReference>
<proteinExistence type="predicted"/>
<evidence type="ECO:0000256" key="9">
    <source>
        <dbReference type="ARBA" id="ARBA00023150"/>
    </source>
</evidence>
<dbReference type="OrthoDB" id="429626at2759"/>
<dbReference type="EMBL" id="VLTM01000050">
    <property type="protein sequence ID" value="KAA0159871.1"/>
    <property type="molecule type" value="Genomic_DNA"/>
</dbReference>
<evidence type="ECO:0000313" key="13">
    <source>
        <dbReference type="EMBL" id="KAA0174487.1"/>
    </source>
</evidence>
<dbReference type="Pfam" id="PF06463">
    <property type="entry name" value="Mob_synth_C"/>
    <property type="match status" value="1"/>
</dbReference>
<feature type="domain" description="Radical SAM core" evidence="11">
    <location>
        <begin position="8"/>
        <end position="275"/>
    </location>
</feature>
<evidence type="ECO:0000256" key="7">
    <source>
        <dbReference type="ARBA" id="ARBA00023014"/>
    </source>
</evidence>
<dbReference type="GO" id="GO:0006777">
    <property type="term" value="P:Mo-molybdopterin cofactor biosynthetic process"/>
    <property type="evidence" value="ECO:0007669"/>
    <property type="project" value="UniProtKB-KW"/>
</dbReference>
<dbReference type="GO" id="GO:0005525">
    <property type="term" value="F:GTP binding"/>
    <property type="evidence" value="ECO:0007669"/>
    <property type="project" value="UniProtKB-KW"/>
</dbReference>
<comment type="caution">
    <text evidence="12">The sequence shown here is derived from an EMBL/GenBank/DDBJ whole genome shotgun (WGS) entry which is preliminary data.</text>
</comment>
<keyword evidence="9" id="KW-0501">Molybdenum cofactor biosynthesis</keyword>
<dbReference type="InterPro" id="IPR040064">
    <property type="entry name" value="MoaA-like"/>
</dbReference>
<dbReference type="CDD" id="cd01335">
    <property type="entry name" value="Radical_SAM"/>
    <property type="match status" value="1"/>
</dbReference>
<organism evidence="12 15">
    <name type="scientific">Cafeteria roenbergensis</name>
    <name type="common">Marine flagellate</name>
    <dbReference type="NCBI Taxonomy" id="33653"/>
    <lineage>
        <taxon>Eukaryota</taxon>
        <taxon>Sar</taxon>
        <taxon>Stramenopiles</taxon>
        <taxon>Bigyra</taxon>
        <taxon>Opalozoa</taxon>
        <taxon>Bicosoecida</taxon>
        <taxon>Cafeteriaceae</taxon>
        <taxon>Cafeteria</taxon>
    </lineage>
</organism>
<dbReference type="Pfam" id="PF04055">
    <property type="entry name" value="Radical_SAM"/>
    <property type="match status" value="1"/>
</dbReference>
<dbReference type="GO" id="GO:0046872">
    <property type="term" value="F:metal ion binding"/>
    <property type="evidence" value="ECO:0007669"/>
    <property type="project" value="UniProtKB-KW"/>
</dbReference>
<keyword evidence="4" id="KW-0479">Metal-binding</keyword>
<evidence type="ECO:0000256" key="5">
    <source>
        <dbReference type="ARBA" id="ARBA00022741"/>
    </source>
</evidence>
<dbReference type="GO" id="GO:0061798">
    <property type="term" value="F:GTP 3',8'-cyclase activity"/>
    <property type="evidence" value="ECO:0007669"/>
    <property type="project" value="TreeGrafter"/>
</dbReference>
<keyword evidence="2" id="KW-0004">4Fe-4S</keyword>
<evidence type="ECO:0000256" key="1">
    <source>
        <dbReference type="ARBA" id="ARBA00005046"/>
    </source>
</evidence>
<dbReference type="InterPro" id="IPR006638">
    <property type="entry name" value="Elp3/MiaA/NifB-like_rSAM"/>
</dbReference>
<evidence type="ECO:0000256" key="8">
    <source>
        <dbReference type="ARBA" id="ARBA00023134"/>
    </source>
</evidence>
<comment type="pathway">
    <text evidence="1">Cofactor biosynthesis; molybdopterin biosynthesis.</text>
</comment>
<name>A0A5A8D795_CAFRO</name>
<sequence length="449" mass="46658">MRSALKDRFGRQHTYLRVSLTERCSLRCTYCMPLDGVALSPRPRLLTSDEILAVVEAVAEGGVTRVRLTGGEPLLRPDWEAVASAISSTPGIEDLAVTTNALALSRRGVARLVRAGVTSANVSLDTLVPSRFEALARRPAAGMHRAIGAIRLLAAIASRGAALRHAQSTGSPLPDPLPGDEGAFVDKLAREGRFRSVKINAVALRGHTEREAAPLAALARLYGVEVRFIEAMPFAGNDWAPEGAEPPASPSERQSPMMPMAELLAQLSEAFPEMEPHASGLAPPGQPAGSFDSHATARVWSLGSATSDAAAHAIEQAMAAAKPLAPICDGPAAGGRVGVIASMTAPFCGGCNRLRLTADGNLRACLFGSDEVALRDAIRTAAVSHHDEEQADDTAAAAASASRRAVLEAVREALAGKHAALGGHQDGESIAQASEAAGSDSRPMILIGG</sequence>
<dbReference type="SFLD" id="SFLDG01067">
    <property type="entry name" value="SPASM/twitch_domain_containing"/>
    <property type="match status" value="1"/>
</dbReference>